<evidence type="ECO:0000259" key="1">
    <source>
        <dbReference type="PROSITE" id="PS50994"/>
    </source>
</evidence>
<dbReference type="EMBL" id="KZ347306">
    <property type="protein sequence ID" value="PIO68004.1"/>
    <property type="molecule type" value="Genomic_DNA"/>
</dbReference>
<dbReference type="PANTHER" id="PTHR37984">
    <property type="entry name" value="PROTEIN CBG26694"/>
    <property type="match status" value="1"/>
</dbReference>
<dbReference type="InterPro" id="IPR001584">
    <property type="entry name" value="Integrase_cat-core"/>
</dbReference>
<dbReference type="Gene3D" id="3.30.420.10">
    <property type="entry name" value="Ribonuclease H-like superfamily/Ribonuclease H"/>
    <property type="match status" value="1"/>
</dbReference>
<dbReference type="FunFam" id="3.30.420.10:FF:000032">
    <property type="entry name" value="Retrovirus-related Pol polyprotein from transposon 297-like Protein"/>
    <property type="match status" value="1"/>
</dbReference>
<dbReference type="AlphaFoldDB" id="A0A2G9UCP1"/>
<dbReference type="PANTHER" id="PTHR37984:SF15">
    <property type="entry name" value="INTEGRASE CATALYTIC DOMAIN-CONTAINING PROTEIN"/>
    <property type="match status" value="1"/>
</dbReference>
<dbReference type="GO" id="GO:0003676">
    <property type="term" value="F:nucleic acid binding"/>
    <property type="evidence" value="ECO:0007669"/>
    <property type="project" value="InterPro"/>
</dbReference>
<sequence>MAEDIYRLCRACDVCQRKKAAARNREDLLPMVPTAILDNVYINLTGPMHTTESGNRYIMAMVDHFSKYVIAVAIPDCSAVTVARALMDECILKYGVMTELISDNATYFRSETLLELGKLLRIHRYFCTPYHHEGNGASERVFASFQLMLRSYISATQTDWDQFVPACTFMYNTSTHSSTGNTTFFLMFGRDPTLDVDLIIRHHEERHVPSDSSTHTYIERLLPVLHSAWESAYRFNMGKRESYITQ</sequence>
<dbReference type="Pfam" id="PF00665">
    <property type="entry name" value="rve"/>
    <property type="match status" value="1"/>
</dbReference>
<accession>A0A2G9UCP1</accession>
<organism evidence="2 3">
    <name type="scientific">Teladorsagia circumcincta</name>
    <name type="common">Brown stomach worm</name>
    <name type="synonym">Ostertagia circumcincta</name>
    <dbReference type="NCBI Taxonomy" id="45464"/>
    <lineage>
        <taxon>Eukaryota</taxon>
        <taxon>Metazoa</taxon>
        <taxon>Ecdysozoa</taxon>
        <taxon>Nematoda</taxon>
        <taxon>Chromadorea</taxon>
        <taxon>Rhabditida</taxon>
        <taxon>Rhabditina</taxon>
        <taxon>Rhabditomorpha</taxon>
        <taxon>Strongyloidea</taxon>
        <taxon>Trichostrongylidae</taxon>
        <taxon>Teladorsagia</taxon>
    </lineage>
</organism>
<dbReference type="GO" id="GO:0015074">
    <property type="term" value="P:DNA integration"/>
    <property type="evidence" value="ECO:0007669"/>
    <property type="project" value="InterPro"/>
</dbReference>
<dbReference type="InterPro" id="IPR050951">
    <property type="entry name" value="Retrovirus_Pol_polyprotein"/>
</dbReference>
<reference evidence="2 3" key="1">
    <citation type="submission" date="2015-09" db="EMBL/GenBank/DDBJ databases">
        <title>Draft genome of the parasitic nematode Teladorsagia circumcincta isolate WARC Sus (inbred).</title>
        <authorList>
            <person name="Mitreva M."/>
        </authorList>
    </citation>
    <scope>NUCLEOTIDE SEQUENCE [LARGE SCALE GENOMIC DNA]</scope>
    <source>
        <strain evidence="2 3">S</strain>
    </source>
</reference>
<dbReference type="SUPFAM" id="SSF53098">
    <property type="entry name" value="Ribonuclease H-like"/>
    <property type="match status" value="1"/>
</dbReference>
<protein>
    <submittedName>
        <fullName evidence="2">Integrase core domain protein</fullName>
    </submittedName>
</protein>
<dbReference type="InterPro" id="IPR036397">
    <property type="entry name" value="RNaseH_sf"/>
</dbReference>
<feature type="domain" description="Integrase catalytic" evidence="1">
    <location>
        <begin position="29"/>
        <end position="191"/>
    </location>
</feature>
<proteinExistence type="predicted"/>
<evidence type="ECO:0000313" key="3">
    <source>
        <dbReference type="Proteomes" id="UP000230423"/>
    </source>
</evidence>
<dbReference type="OrthoDB" id="5865975at2759"/>
<gene>
    <name evidence="2" type="ORF">TELCIR_10231</name>
</gene>
<dbReference type="Proteomes" id="UP000230423">
    <property type="component" value="Unassembled WGS sequence"/>
</dbReference>
<evidence type="ECO:0000313" key="2">
    <source>
        <dbReference type="EMBL" id="PIO68004.1"/>
    </source>
</evidence>
<dbReference type="InterPro" id="IPR012337">
    <property type="entry name" value="RNaseH-like_sf"/>
</dbReference>
<keyword evidence="3" id="KW-1185">Reference proteome</keyword>
<name>A0A2G9UCP1_TELCI</name>
<dbReference type="PROSITE" id="PS50994">
    <property type="entry name" value="INTEGRASE"/>
    <property type="match status" value="1"/>
</dbReference>